<feature type="compositionally biased region" description="Basic and acidic residues" evidence="1">
    <location>
        <begin position="11"/>
        <end position="27"/>
    </location>
</feature>
<evidence type="ECO:0000313" key="2">
    <source>
        <dbReference type="EMBL" id="MBW0467637.1"/>
    </source>
</evidence>
<keyword evidence="3" id="KW-1185">Reference proteome</keyword>
<comment type="caution">
    <text evidence="2">The sequence shown here is derived from an EMBL/GenBank/DDBJ whole genome shotgun (WGS) entry which is preliminary data.</text>
</comment>
<dbReference type="Proteomes" id="UP000765509">
    <property type="component" value="Unassembled WGS sequence"/>
</dbReference>
<accession>A0A9Q3GID9</accession>
<proteinExistence type="predicted"/>
<feature type="region of interest" description="Disordered" evidence="1">
    <location>
        <begin position="1"/>
        <end position="129"/>
    </location>
</feature>
<name>A0A9Q3GID9_9BASI</name>
<evidence type="ECO:0000256" key="1">
    <source>
        <dbReference type="SAM" id="MobiDB-lite"/>
    </source>
</evidence>
<organism evidence="2 3">
    <name type="scientific">Austropuccinia psidii MF-1</name>
    <dbReference type="NCBI Taxonomy" id="1389203"/>
    <lineage>
        <taxon>Eukaryota</taxon>
        <taxon>Fungi</taxon>
        <taxon>Dikarya</taxon>
        <taxon>Basidiomycota</taxon>
        <taxon>Pucciniomycotina</taxon>
        <taxon>Pucciniomycetes</taxon>
        <taxon>Pucciniales</taxon>
        <taxon>Sphaerophragmiaceae</taxon>
        <taxon>Austropuccinia</taxon>
    </lineage>
</organism>
<protein>
    <submittedName>
        <fullName evidence="2">Uncharacterized protein</fullName>
    </submittedName>
</protein>
<evidence type="ECO:0000313" key="3">
    <source>
        <dbReference type="Proteomes" id="UP000765509"/>
    </source>
</evidence>
<sequence length="129" mass="14410">MDLDQESQVIDPKDKNVSPEERQKCRMPELPPVPKGNNRDIPVSVQELVYGSKNARVGTSPKSLNRYHEHISSSEEVHGSRKNSGASERLGTHVLQRTSPTDKHLVEKPEHFIRGPEDKIGPSKGKQPS</sequence>
<reference evidence="2" key="1">
    <citation type="submission" date="2021-03" db="EMBL/GenBank/DDBJ databases">
        <title>Draft genome sequence of rust myrtle Austropuccinia psidii MF-1, a brazilian biotype.</title>
        <authorList>
            <person name="Quecine M.C."/>
            <person name="Pachon D.M.R."/>
            <person name="Bonatelli M.L."/>
            <person name="Correr F.H."/>
            <person name="Franceschini L.M."/>
            <person name="Leite T.F."/>
            <person name="Margarido G.R.A."/>
            <person name="Almeida C.A."/>
            <person name="Ferrarezi J.A."/>
            <person name="Labate C.A."/>
        </authorList>
    </citation>
    <scope>NUCLEOTIDE SEQUENCE</scope>
    <source>
        <strain evidence="2">MF-1</strain>
    </source>
</reference>
<dbReference type="AlphaFoldDB" id="A0A9Q3GID9"/>
<feature type="compositionally biased region" description="Basic and acidic residues" evidence="1">
    <location>
        <begin position="66"/>
        <end position="79"/>
    </location>
</feature>
<gene>
    <name evidence="2" type="ORF">O181_007352</name>
</gene>
<dbReference type="EMBL" id="AVOT02001637">
    <property type="protein sequence ID" value="MBW0467637.1"/>
    <property type="molecule type" value="Genomic_DNA"/>
</dbReference>
<feature type="compositionally biased region" description="Basic and acidic residues" evidence="1">
    <location>
        <begin position="100"/>
        <end position="121"/>
    </location>
</feature>